<name>A0A7H1PYW6_9ACTN</name>
<reference evidence="1 2" key="1">
    <citation type="submission" date="2020-04" db="EMBL/GenBank/DDBJ databases">
        <title>Characterization and engineering of Streptomyces griseofuscus DSM40191 as a potential heterologous host for expression of BGCs.</title>
        <authorList>
            <person name="Gren T."/>
            <person name="Whitford C.M."/>
            <person name="Mohite O.S."/>
            <person name="Joergensen T.S."/>
            <person name="Nielsen J.B."/>
            <person name="Lee S.Y."/>
            <person name="Weber T."/>
        </authorList>
    </citation>
    <scope>NUCLEOTIDE SEQUENCE [LARGE SCALE GENOMIC DNA]</scope>
    <source>
        <strain evidence="1 2">DSM 40191</strain>
    </source>
</reference>
<organism evidence="1 2">
    <name type="scientific">Streptomyces griseofuscus</name>
    <dbReference type="NCBI Taxonomy" id="146922"/>
    <lineage>
        <taxon>Bacteria</taxon>
        <taxon>Bacillati</taxon>
        <taxon>Actinomycetota</taxon>
        <taxon>Actinomycetes</taxon>
        <taxon>Kitasatosporales</taxon>
        <taxon>Streptomycetaceae</taxon>
        <taxon>Streptomyces</taxon>
    </lineage>
</organism>
<sequence length="77" mass="8472">MPERVKGAMGAERTMSEGTASLPWIVIRQDDNGNQYRVGRYATEAEAQKIADSFEDPGNKRLYVVERLGQNGDGGRG</sequence>
<accession>A0A7H1PYW6</accession>
<protein>
    <recommendedName>
        <fullName evidence="3">SPOR domain-containing protein</fullName>
    </recommendedName>
</protein>
<evidence type="ECO:0008006" key="3">
    <source>
        <dbReference type="Google" id="ProtNLM"/>
    </source>
</evidence>
<evidence type="ECO:0000313" key="1">
    <source>
        <dbReference type="EMBL" id="QNT93246.1"/>
    </source>
</evidence>
<dbReference type="EMBL" id="CP051006">
    <property type="protein sequence ID" value="QNT93246.1"/>
    <property type="molecule type" value="Genomic_DNA"/>
</dbReference>
<dbReference type="KEGG" id="sgf:HEP81_02932"/>
<dbReference type="AlphaFoldDB" id="A0A7H1PYW6"/>
<dbReference type="Proteomes" id="UP000516422">
    <property type="component" value="Chromosome"/>
</dbReference>
<proteinExistence type="predicted"/>
<gene>
    <name evidence="1" type="ORF">HEP81_02932</name>
</gene>
<evidence type="ECO:0000313" key="2">
    <source>
        <dbReference type="Proteomes" id="UP000516422"/>
    </source>
</evidence>